<proteinExistence type="predicted"/>
<name>A0A369BJ88_9BACL</name>
<dbReference type="OrthoDB" id="2943863at2"/>
<comment type="caution">
    <text evidence="1">The sequence shown here is derived from an EMBL/GenBank/DDBJ whole genome shotgun (WGS) entry which is preliminary data.</text>
</comment>
<keyword evidence="2" id="KW-1185">Reference proteome</keyword>
<protein>
    <recommendedName>
        <fullName evidence="3">Phosphatidylinositol kinase</fullName>
    </recommendedName>
</protein>
<dbReference type="RefSeq" id="WP_114496571.1">
    <property type="nucleotide sequence ID" value="NZ_QPJW01000003.1"/>
</dbReference>
<reference evidence="1 2" key="1">
    <citation type="submission" date="2018-07" db="EMBL/GenBank/DDBJ databases">
        <title>Genomic Encyclopedia of Type Strains, Phase III (KMG-III): the genomes of soil and plant-associated and newly described type strains.</title>
        <authorList>
            <person name="Whitman W."/>
        </authorList>
    </citation>
    <scope>NUCLEOTIDE SEQUENCE [LARGE SCALE GENOMIC DNA]</scope>
    <source>
        <strain evidence="1 2">CECT 8333</strain>
    </source>
</reference>
<evidence type="ECO:0008006" key="3">
    <source>
        <dbReference type="Google" id="ProtNLM"/>
    </source>
</evidence>
<organism evidence="1 2">
    <name type="scientific">Fontibacillus phaseoli</name>
    <dbReference type="NCBI Taxonomy" id="1416533"/>
    <lineage>
        <taxon>Bacteria</taxon>
        <taxon>Bacillati</taxon>
        <taxon>Bacillota</taxon>
        <taxon>Bacilli</taxon>
        <taxon>Bacillales</taxon>
        <taxon>Paenibacillaceae</taxon>
        <taxon>Fontibacillus</taxon>
    </lineage>
</organism>
<sequence length="93" mass="10689">MDTNYQQIALSCMNKYVGITTTDGQSHDGFIAHVGQDYITLAIPSSDMNGMPVNASTYRQFGFHPGFFPRRRFFPRRIPFPFITSLYLLPFFI</sequence>
<dbReference type="Proteomes" id="UP000253090">
    <property type="component" value="Unassembled WGS sequence"/>
</dbReference>
<dbReference type="EMBL" id="QPJW01000003">
    <property type="protein sequence ID" value="RCX20497.1"/>
    <property type="molecule type" value="Genomic_DNA"/>
</dbReference>
<dbReference type="AlphaFoldDB" id="A0A369BJ88"/>
<evidence type="ECO:0000313" key="1">
    <source>
        <dbReference type="EMBL" id="RCX20497.1"/>
    </source>
</evidence>
<evidence type="ECO:0000313" key="2">
    <source>
        <dbReference type="Proteomes" id="UP000253090"/>
    </source>
</evidence>
<accession>A0A369BJ88</accession>
<gene>
    <name evidence="1" type="ORF">DFP94_103228</name>
</gene>